<organism evidence="2 3">
    <name type="scientific">Musa balbisiana</name>
    <name type="common">Banana</name>
    <dbReference type="NCBI Taxonomy" id="52838"/>
    <lineage>
        <taxon>Eukaryota</taxon>
        <taxon>Viridiplantae</taxon>
        <taxon>Streptophyta</taxon>
        <taxon>Embryophyta</taxon>
        <taxon>Tracheophyta</taxon>
        <taxon>Spermatophyta</taxon>
        <taxon>Magnoliopsida</taxon>
        <taxon>Liliopsida</taxon>
        <taxon>Zingiberales</taxon>
        <taxon>Musaceae</taxon>
        <taxon>Musa</taxon>
    </lineage>
</organism>
<sequence>MVASGPTTRLSTLASHAATPLSSSRQDAPSTNQPRVNDLRNDVEERHRYKGKLWLTYLGKNLFSNKQPKSKEQAQAHDEIHNSPTSSPALICPKSTP</sequence>
<feature type="compositionally biased region" description="Polar residues" evidence="1">
    <location>
        <begin position="1"/>
        <end position="35"/>
    </location>
</feature>
<evidence type="ECO:0000313" key="3">
    <source>
        <dbReference type="Proteomes" id="UP000317650"/>
    </source>
</evidence>
<feature type="compositionally biased region" description="Basic and acidic residues" evidence="1">
    <location>
        <begin position="69"/>
        <end position="81"/>
    </location>
</feature>
<comment type="caution">
    <text evidence="2">The sequence shown here is derived from an EMBL/GenBank/DDBJ whole genome shotgun (WGS) entry which is preliminary data.</text>
</comment>
<evidence type="ECO:0000256" key="1">
    <source>
        <dbReference type="SAM" id="MobiDB-lite"/>
    </source>
</evidence>
<feature type="region of interest" description="Disordered" evidence="1">
    <location>
        <begin position="1"/>
        <end position="44"/>
    </location>
</feature>
<protein>
    <submittedName>
        <fullName evidence="2">Uncharacterized protein</fullName>
    </submittedName>
</protein>
<gene>
    <name evidence="2" type="ORF">C4D60_Mb04t18460</name>
</gene>
<dbReference type="EMBL" id="PYDT01000001">
    <property type="protein sequence ID" value="THU73027.1"/>
    <property type="molecule type" value="Genomic_DNA"/>
</dbReference>
<evidence type="ECO:0000313" key="2">
    <source>
        <dbReference type="EMBL" id="THU73027.1"/>
    </source>
</evidence>
<feature type="region of interest" description="Disordered" evidence="1">
    <location>
        <begin position="65"/>
        <end position="97"/>
    </location>
</feature>
<name>A0A4S8KCZ6_MUSBA</name>
<proteinExistence type="predicted"/>
<reference evidence="2 3" key="1">
    <citation type="journal article" date="2019" name="Nat. Plants">
        <title>Genome sequencing of Musa balbisiana reveals subgenome evolution and function divergence in polyploid bananas.</title>
        <authorList>
            <person name="Yao X."/>
        </authorList>
    </citation>
    <scope>NUCLEOTIDE SEQUENCE [LARGE SCALE GENOMIC DNA]</scope>
    <source>
        <strain evidence="3">cv. DH-PKW</strain>
        <tissue evidence="2">Leaves</tissue>
    </source>
</reference>
<dbReference type="Proteomes" id="UP000317650">
    <property type="component" value="Chromosome 4"/>
</dbReference>
<accession>A0A4S8KCZ6</accession>
<dbReference type="AlphaFoldDB" id="A0A4S8KCZ6"/>
<keyword evidence="3" id="KW-1185">Reference proteome</keyword>